<keyword evidence="3" id="KW-1185">Reference proteome</keyword>
<comment type="caution">
    <text evidence="2">The sequence shown here is derived from an EMBL/GenBank/DDBJ whole genome shotgun (WGS) entry which is preliminary data.</text>
</comment>
<feature type="region of interest" description="Disordered" evidence="1">
    <location>
        <begin position="98"/>
        <end position="137"/>
    </location>
</feature>
<evidence type="ECO:0000313" key="2">
    <source>
        <dbReference type="EMBL" id="GLC61525.1"/>
    </source>
</evidence>
<protein>
    <submittedName>
        <fullName evidence="2">Uncharacterized protein</fullName>
    </submittedName>
</protein>
<proteinExistence type="predicted"/>
<dbReference type="Proteomes" id="UP001165080">
    <property type="component" value="Unassembled WGS sequence"/>
</dbReference>
<gene>
    <name evidence="2" type="primary">PLESTBF000905</name>
    <name evidence="2" type="ORF">PLESTB_001765900</name>
</gene>
<dbReference type="EMBL" id="BRXU01000047">
    <property type="protein sequence ID" value="GLC61525.1"/>
    <property type="molecule type" value="Genomic_DNA"/>
</dbReference>
<evidence type="ECO:0000256" key="1">
    <source>
        <dbReference type="SAM" id="MobiDB-lite"/>
    </source>
</evidence>
<reference evidence="2 3" key="1">
    <citation type="journal article" date="2023" name="Commun. Biol.">
        <title>Reorganization of the ancestral sex-determining regions during the evolution of trioecy in Pleodorina starrii.</title>
        <authorList>
            <person name="Takahashi K."/>
            <person name="Suzuki S."/>
            <person name="Kawai-Toyooka H."/>
            <person name="Yamamoto K."/>
            <person name="Hamaji T."/>
            <person name="Ootsuki R."/>
            <person name="Yamaguchi H."/>
            <person name="Kawachi M."/>
            <person name="Higashiyama T."/>
            <person name="Nozaki H."/>
        </authorList>
    </citation>
    <scope>NUCLEOTIDE SEQUENCE [LARGE SCALE GENOMIC DNA]</scope>
    <source>
        <strain evidence="2 3">NIES-4479</strain>
    </source>
</reference>
<accession>A0A9W6C156</accession>
<evidence type="ECO:0000313" key="3">
    <source>
        <dbReference type="Proteomes" id="UP001165080"/>
    </source>
</evidence>
<feature type="region of interest" description="Disordered" evidence="1">
    <location>
        <begin position="1"/>
        <end position="29"/>
    </location>
</feature>
<sequence>MGRLGSLPRLPGAEAPSGREKGRSKVGEVASLPAAAASAGGRASGGSDGHGVAVALVVAVDLAVCDAAASVAAQSSDDGLPSVQPLLARCNPAATTAAGGEAALAPPPLPPPPLLPPPLPRNGGPPGGGGGNTLNDTASHYVSLPHTGPASRRMTAPAYGGEGRSGVSNGVPGAMMPPPLKKQHPPLLAAAAARLMGRQSGVSVNPPETSCYLAEGLQHWTTTTTTVLCR</sequence>
<organism evidence="2 3">
    <name type="scientific">Pleodorina starrii</name>
    <dbReference type="NCBI Taxonomy" id="330485"/>
    <lineage>
        <taxon>Eukaryota</taxon>
        <taxon>Viridiplantae</taxon>
        <taxon>Chlorophyta</taxon>
        <taxon>core chlorophytes</taxon>
        <taxon>Chlorophyceae</taxon>
        <taxon>CS clade</taxon>
        <taxon>Chlamydomonadales</taxon>
        <taxon>Volvocaceae</taxon>
        <taxon>Pleodorina</taxon>
    </lineage>
</organism>
<feature type="compositionally biased region" description="Pro residues" evidence="1">
    <location>
        <begin position="105"/>
        <end position="120"/>
    </location>
</feature>
<feature type="compositionally biased region" description="Basic and acidic residues" evidence="1">
    <location>
        <begin position="17"/>
        <end position="26"/>
    </location>
</feature>
<dbReference type="AlphaFoldDB" id="A0A9W6C156"/>
<name>A0A9W6C156_9CHLO</name>